<feature type="region of interest" description="Disordered" evidence="1">
    <location>
        <begin position="48"/>
        <end position="67"/>
    </location>
</feature>
<keyword evidence="3" id="KW-1185">Reference proteome</keyword>
<sequence>MVLSIKRNCSDIDINFDHCKKRCSSTVSFSTVYKTCQDKFNNNDIDITKNSSSTSDSNNNNYITTTTTNNNSKIFRRSNSFTVKKNVIPNTLLKHDLIARERCFDYIVQCIDEVWGRYCNATSTAENLVYNNDPLQIKANNLSPNNNIMNNNNNNENNYNIDDTETNSSATVNIIPSLSSHNHNFKPLNISDLDDDFSTDDELSGYKSEATNLTEYETDSGNDLRTISKLPDSMKLQSLKLRLVKAKNDLDQFYLSENLNDCISFWIRWDMIKYNAVEMMEEDDDDEVIESIIEELEMGRYYRD</sequence>
<dbReference type="AlphaFoldDB" id="A7TFD0"/>
<protein>
    <submittedName>
        <fullName evidence="2">Uncharacterized protein</fullName>
    </submittedName>
</protein>
<dbReference type="OMA" id="IAREHCF"/>
<proteinExistence type="predicted"/>
<dbReference type="eggNOG" id="ENOG502RZ25">
    <property type="taxonomic scope" value="Eukaryota"/>
</dbReference>
<dbReference type="OrthoDB" id="4096201at2759"/>
<evidence type="ECO:0000313" key="2">
    <source>
        <dbReference type="EMBL" id="EDO18944.1"/>
    </source>
</evidence>
<dbReference type="KEGG" id="vpo:Kpol_2002p14"/>
<gene>
    <name evidence="2" type="ORF">Kpol_2002p14</name>
</gene>
<dbReference type="GeneID" id="5547267"/>
<organism evidence="3">
    <name type="scientific">Vanderwaltozyma polyspora (strain ATCC 22028 / DSM 70294 / BCRC 21397 / CBS 2163 / NBRC 10782 / NRRL Y-8283 / UCD 57-17)</name>
    <name type="common">Kluyveromyces polysporus</name>
    <dbReference type="NCBI Taxonomy" id="436907"/>
    <lineage>
        <taxon>Eukaryota</taxon>
        <taxon>Fungi</taxon>
        <taxon>Dikarya</taxon>
        <taxon>Ascomycota</taxon>
        <taxon>Saccharomycotina</taxon>
        <taxon>Saccharomycetes</taxon>
        <taxon>Saccharomycetales</taxon>
        <taxon>Saccharomycetaceae</taxon>
        <taxon>Vanderwaltozyma</taxon>
    </lineage>
</organism>
<dbReference type="PhylomeDB" id="A7TFD0"/>
<dbReference type="InParanoid" id="A7TFD0"/>
<dbReference type="HOGENOM" id="CLU_063516_0_1_1"/>
<accession>A7TFD0</accession>
<evidence type="ECO:0000256" key="1">
    <source>
        <dbReference type="SAM" id="MobiDB-lite"/>
    </source>
</evidence>
<evidence type="ECO:0000313" key="3">
    <source>
        <dbReference type="Proteomes" id="UP000000267"/>
    </source>
</evidence>
<name>A7TFD0_VANPO</name>
<dbReference type="RefSeq" id="XP_001646802.1">
    <property type="nucleotide sequence ID" value="XM_001646752.1"/>
</dbReference>
<dbReference type="Proteomes" id="UP000000267">
    <property type="component" value="Unassembled WGS sequence"/>
</dbReference>
<dbReference type="EMBL" id="DS480383">
    <property type="protein sequence ID" value="EDO18944.1"/>
    <property type="molecule type" value="Genomic_DNA"/>
</dbReference>
<reference evidence="2 3" key="1">
    <citation type="journal article" date="2007" name="Proc. Natl. Acad. Sci. U.S.A.">
        <title>Independent sorting-out of thousands of duplicated gene pairs in two yeast species descended from a whole-genome duplication.</title>
        <authorList>
            <person name="Scannell D.R."/>
            <person name="Frank A.C."/>
            <person name="Conant G.C."/>
            <person name="Byrne K.P."/>
            <person name="Woolfit M."/>
            <person name="Wolfe K.H."/>
        </authorList>
    </citation>
    <scope>NUCLEOTIDE SEQUENCE [LARGE SCALE GENOMIC DNA]</scope>
    <source>
        <strain evidence="3">ATCC 22028 / DSM 70294 / BCRC 21397 / CBS 2163 / NBRC 10782 / NRRL Y-8283 / UCD 57-17</strain>
    </source>
</reference>